<dbReference type="GO" id="GO:0045087">
    <property type="term" value="P:innate immune response"/>
    <property type="evidence" value="ECO:0007669"/>
    <property type="project" value="TreeGrafter"/>
</dbReference>
<comment type="caution">
    <text evidence="2">The sequence shown here is derived from an EMBL/GenBank/DDBJ whole genome shotgun (WGS) entry which is preliminary data.</text>
</comment>
<evidence type="ECO:0000256" key="1">
    <source>
        <dbReference type="SAM" id="SignalP"/>
    </source>
</evidence>
<dbReference type="SUPFAM" id="SSF56436">
    <property type="entry name" value="C-type lectin-like"/>
    <property type="match status" value="1"/>
</dbReference>
<proteinExistence type="predicted"/>
<gene>
    <name evidence="2" type="ORF">GCK72_015926</name>
</gene>
<accession>A0A6A5GXT9</accession>
<dbReference type="InterPro" id="IPR016187">
    <property type="entry name" value="CTDL_fold"/>
</dbReference>
<evidence type="ECO:0000313" key="3">
    <source>
        <dbReference type="Proteomes" id="UP000483820"/>
    </source>
</evidence>
<dbReference type="EMBL" id="WUAV01000004">
    <property type="protein sequence ID" value="KAF1759459.1"/>
    <property type="molecule type" value="Genomic_DNA"/>
</dbReference>
<organism evidence="2 3">
    <name type="scientific">Caenorhabditis remanei</name>
    <name type="common">Caenorhabditis vulgaris</name>
    <dbReference type="NCBI Taxonomy" id="31234"/>
    <lineage>
        <taxon>Eukaryota</taxon>
        <taxon>Metazoa</taxon>
        <taxon>Ecdysozoa</taxon>
        <taxon>Nematoda</taxon>
        <taxon>Chromadorea</taxon>
        <taxon>Rhabditida</taxon>
        <taxon>Rhabditina</taxon>
        <taxon>Rhabditomorpha</taxon>
        <taxon>Rhabditoidea</taxon>
        <taxon>Rhabditidae</taxon>
        <taxon>Peloderinae</taxon>
        <taxon>Caenorhabditis</taxon>
    </lineage>
</organism>
<protein>
    <recommendedName>
        <fullName evidence="4">C-type lectin domain-containing protein</fullName>
    </recommendedName>
</protein>
<sequence>MLIATLIFSTFLIYSVEGQCSGTDDRYIGDLFQWDDGTTMSWSNFDSNFPKDNLTVAESVVNGKWRTLKGEQALFFVCSYDPRKVTPGTPGSTITRYILANRPRSKLIFMS</sequence>
<feature type="signal peptide" evidence="1">
    <location>
        <begin position="1"/>
        <end position="18"/>
    </location>
</feature>
<dbReference type="InterPro" id="IPR016186">
    <property type="entry name" value="C-type_lectin-like/link_sf"/>
</dbReference>
<dbReference type="KEGG" id="crq:GCK72_015926"/>
<dbReference type="PANTHER" id="PTHR23062">
    <property type="entry name" value="HYPOTHETICAL PROTEIN C.ELEGANS"/>
    <property type="match status" value="1"/>
</dbReference>
<evidence type="ECO:0008006" key="4">
    <source>
        <dbReference type="Google" id="ProtNLM"/>
    </source>
</evidence>
<reference evidence="2 3" key="1">
    <citation type="submission" date="2019-12" db="EMBL/GenBank/DDBJ databases">
        <title>Chromosome-level assembly of the Caenorhabditis remanei genome.</title>
        <authorList>
            <person name="Teterina A.A."/>
            <person name="Willis J.H."/>
            <person name="Phillips P.C."/>
        </authorList>
    </citation>
    <scope>NUCLEOTIDE SEQUENCE [LARGE SCALE GENOMIC DNA]</scope>
    <source>
        <strain evidence="2 3">PX506</strain>
        <tissue evidence="2">Whole organism</tissue>
    </source>
</reference>
<dbReference type="GeneID" id="78776202"/>
<evidence type="ECO:0000313" key="2">
    <source>
        <dbReference type="EMBL" id="KAF1759459.1"/>
    </source>
</evidence>
<feature type="chain" id="PRO_5025632155" description="C-type lectin domain-containing protein" evidence="1">
    <location>
        <begin position="19"/>
        <end position="111"/>
    </location>
</feature>
<dbReference type="PANTHER" id="PTHR23062:SF4">
    <property type="entry name" value="C-TYPE LECTIN DOMAIN-CONTAINING PROTEIN"/>
    <property type="match status" value="1"/>
</dbReference>
<name>A0A6A5GXT9_CAERE</name>
<keyword evidence="1" id="KW-0732">Signal</keyword>
<dbReference type="RefSeq" id="XP_053585986.1">
    <property type="nucleotide sequence ID" value="XM_053731214.1"/>
</dbReference>
<dbReference type="AlphaFoldDB" id="A0A6A5GXT9"/>
<dbReference type="Gene3D" id="3.10.100.10">
    <property type="entry name" value="Mannose-Binding Protein A, subunit A"/>
    <property type="match status" value="1"/>
</dbReference>
<dbReference type="Proteomes" id="UP000483820">
    <property type="component" value="Chromosome IV"/>
</dbReference>
<dbReference type="CTD" id="78776202"/>